<evidence type="ECO:0000256" key="5">
    <source>
        <dbReference type="SAM" id="MobiDB-lite"/>
    </source>
</evidence>
<evidence type="ECO:0000256" key="4">
    <source>
        <dbReference type="RuleBase" id="RU003330"/>
    </source>
</evidence>
<evidence type="ECO:0000256" key="2">
    <source>
        <dbReference type="ARBA" id="ARBA00022741"/>
    </source>
</evidence>
<keyword evidence="7" id="KW-1185">Reference proteome</keyword>
<dbReference type="GO" id="GO:0019205">
    <property type="term" value="F:nucleobase-containing compound kinase activity"/>
    <property type="evidence" value="ECO:0007669"/>
    <property type="project" value="InterPro"/>
</dbReference>
<dbReference type="GO" id="GO:0016787">
    <property type="term" value="F:hydrolase activity"/>
    <property type="evidence" value="ECO:0007669"/>
    <property type="project" value="UniProtKB-KW"/>
</dbReference>
<dbReference type="GO" id="GO:0005524">
    <property type="term" value="F:ATP binding"/>
    <property type="evidence" value="ECO:0007669"/>
    <property type="project" value="InterPro"/>
</dbReference>
<feature type="compositionally biased region" description="Low complexity" evidence="5">
    <location>
        <begin position="242"/>
        <end position="252"/>
    </location>
</feature>
<sequence length="265" mass="28965">MTMEGIWIPSPPVRRTNDGDPMVITSPPLRRTLDDATVIFVIGGPGSGKSTHCARLAAELDLIHLDVDAMLLGFEQTGPAGAVAAVKSAREEGKLPPVGLIMTLIKDEITWHVEDGDCTFLLDGFPCSIDQYLDYSRSLGVRHVIHLECSQDLLYFRSVDLLGIPLDQDAAELFLQHERIFTKRLARFKSECRQVIRFLGAKGIVSTVKAEDTIEEVYGQIKHVVDRLLDDFAPSDDEEDPSASSSTSSTSSSGGGGVRVFHLDP</sequence>
<comment type="similarity">
    <text evidence="4">Belongs to the adenylate kinase family.</text>
</comment>
<dbReference type="Proteomes" id="UP000283841">
    <property type="component" value="Unassembled WGS sequence"/>
</dbReference>
<organism evidence="6 7">
    <name type="scientific">Byssochlamys spectabilis</name>
    <name type="common">Paecilomyces variotii</name>
    <dbReference type="NCBI Taxonomy" id="264951"/>
    <lineage>
        <taxon>Eukaryota</taxon>
        <taxon>Fungi</taxon>
        <taxon>Dikarya</taxon>
        <taxon>Ascomycota</taxon>
        <taxon>Pezizomycotina</taxon>
        <taxon>Eurotiomycetes</taxon>
        <taxon>Eurotiomycetidae</taxon>
        <taxon>Eurotiales</taxon>
        <taxon>Thermoascaceae</taxon>
        <taxon>Paecilomyces</taxon>
    </lineage>
</organism>
<gene>
    <name evidence="6" type="ORF">C8Q69DRAFT_143506</name>
</gene>
<name>A0A443I0P5_BYSSP</name>
<keyword evidence="1 4" id="KW-0808">Transferase</keyword>
<dbReference type="Gene3D" id="3.40.50.300">
    <property type="entry name" value="P-loop containing nucleotide triphosphate hydrolases"/>
    <property type="match status" value="1"/>
</dbReference>
<keyword evidence="3 4" id="KW-0418">Kinase</keyword>
<dbReference type="RefSeq" id="XP_028487275.1">
    <property type="nucleotide sequence ID" value="XM_028625455.1"/>
</dbReference>
<dbReference type="Pfam" id="PF00406">
    <property type="entry name" value="ADK"/>
    <property type="match status" value="1"/>
</dbReference>
<evidence type="ECO:0000313" key="6">
    <source>
        <dbReference type="EMBL" id="RWQ97630.1"/>
    </source>
</evidence>
<comment type="caution">
    <text evidence="6">The sequence shown here is derived from an EMBL/GenBank/DDBJ whole genome shotgun (WGS) entry which is preliminary data.</text>
</comment>
<dbReference type="PANTHER" id="PTHR23359">
    <property type="entry name" value="NUCLEOTIDE KINASE"/>
    <property type="match status" value="1"/>
</dbReference>
<keyword evidence="2" id="KW-0547">Nucleotide-binding</keyword>
<proteinExistence type="inferred from homology"/>
<evidence type="ECO:0000256" key="1">
    <source>
        <dbReference type="ARBA" id="ARBA00022679"/>
    </source>
</evidence>
<accession>A0A443I0P5</accession>
<dbReference type="GeneID" id="39594732"/>
<dbReference type="GO" id="GO:0006139">
    <property type="term" value="P:nucleobase-containing compound metabolic process"/>
    <property type="evidence" value="ECO:0007669"/>
    <property type="project" value="InterPro"/>
</dbReference>
<dbReference type="SUPFAM" id="SSF52540">
    <property type="entry name" value="P-loop containing nucleoside triphosphate hydrolases"/>
    <property type="match status" value="1"/>
</dbReference>
<dbReference type="InterPro" id="IPR000850">
    <property type="entry name" value="Adenylat/UMP-CMP_kin"/>
</dbReference>
<dbReference type="VEuPathDB" id="FungiDB:C8Q69DRAFT_143506"/>
<protein>
    <submittedName>
        <fullName evidence="6">P-loop containing nucleoside triphosphate hydrolase protein</fullName>
    </submittedName>
</protein>
<keyword evidence="6" id="KW-0378">Hydrolase</keyword>
<evidence type="ECO:0000313" key="7">
    <source>
        <dbReference type="Proteomes" id="UP000283841"/>
    </source>
</evidence>
<dbReference type="PRINTS" id="PR00094">
    <property type="entry name" value="ADENYLTKNASE"/>
</dbReference>
<reference evidence="6 7" key="1">
    <citation type="journal article" date="2018" name="Front. Microbiol.">
        <title>Genomic and genetic insights into a cosmopolitan fungus, Paecilomyces variotii (Eurotiales).</title>
        <authorList>
            <person name="Urquhart A.S."/>
            <person name="Mondo S.J."/>
            <person name="Makela M.R."/>
            <person name="Hane J.K."/>
            <person name="Wiebenga A."/>
            <person name="He G."/>
            <person name="Mihaltcheva S."/>
            <person name="Pangilinan J."/>
            <person name="Lipzen A."/>
            <person name="Barry K."/>
            <person name="de Vries R.P."/>
            <person name="Grigoriev I.V."/>
            <person name="Idnurm A."/>
        </authorList>
    </citation>
    <scope>NUCLEOTIDE SEQUENCE [LARGE SCALE GENOMIC DNA]</scope>
    <source>
        <strain evidence="6 7">CBS 101075</strain>
    </source>
</reference>
<dbReference type="EMBL" id="RCNU01000002">
    <property type="protein sequence ID" value="RWQ97630.1"/>
    <property type="molecule type" value="Genomic_DNA"/>
</dbReference>
<dbReference type="InterPro" id="IPR027417">
    <property type="entry name" value="P-loop_NTPase"/>
</dbReference>
<dbReference type="STRING" id="264951.A0A443I0P5"/>
<evidence type="ECO:0000256" key="3">
    <source>
        <dbReference type="ARBA" id="ARBA00022777"/>
    </source>
</evidence>
<feature type="region of interest" description="Disordered" evidence="5">
    <location>
        <begin position="233"/>
        <end position="265"/>
    </location>
</feature>
<dbReference type="AlphaFoldDB" id="A0A443I0P5"/>